<evidence type="ECO:0000313" key="2">
    <source>
        <dbReference type="Proteomes" id="UP000262272"/>
    </source>
</evidence>
<dbReference type="KEGG" id="vg:63027046"/>
<keyword evidence="2" id="KW-1185">Reference proteome</keyword>
<sequence>MGCNCRRQKTVIFEVEFADGTIKRVLTEDEVRKLRKDAPDSIWRKVTR</sequence>
<accession>A0A385DMZ2</accession>
<dbReference type="GeneID" id="63027046"/>
<dbReference type="Proteomes" id="UP000262272">
    <property type="component" value="Segment"/>
</dbReference>
<proteinExistence type="predicted"/>
<evidence type="ECO:0000313" key="1">
    <source>
        <dbReference type="EMBL" id="AXQ60634.1"/>
    </source>
</evidence>
<name>A0A385DMZ2_9CAUD</name>
<gene>
    <name evidence="1" type="primary">18</name>
    <name evidence="1" type="ORF">SEA_ALI17_18</name>
</gene>
<organism evidence="1 2">
    <name type="scientific">Gordonia phage Ali17</name>
    <dbReference type="NCBI Taxonomy" id="2301561"/>
    <lineage>
        <taxon>Viruses</taxon>
        <taxon>Duplodnaviria</taxon>
        <taxon>Heunggongvirae</taxon>
        <taxon>Uroviricota</taxon>
        <taxon>Caudoviricetes</taxon>
        <taxon>Stackebrandtviridae</taxon>
        <taxon>Schenleyvirinae</taxon>
        <taxon>Leonardvirus</taxon>
        <taxon>Leonardvirus ali17</taxon>
    </lineage>
</organism>
<reference evidence="1 2" key="1">
    <citation type="submission" date="2018-07" db="EMBL/GenBank/DDBJ databases">
        <authorList>
            <person name="Celious N.A."/>
            <person name="Jones R.M."/>
            <person name="Banks M.D."/>
            <person name="Grant A."/>
            <person name="McCray S.R."/>
            <person name="Melton Z.A."/>
            <person name="Mitchell A.N."/>
            <person name="Smalls C.A."/>
            <person name="Postiglione A.E."/>
            <person name="Patwardhan S."/>
            <person name="Newman R.H."/>
            <person name="Coomans R.J."/>
            <person name="Warner M.H."/>
            <person name="Garlena R.A."/>
            <person name="Russell D.A."/>
            <person name="Pope W.H."/>
            <person name="Jacobs-Sera D."/>
            <person name="Hatfull G.F."/>
        </authorList>
    </citation>
    <scope>NUCLEOTIDE SEQUENCE [LARGE SCALE GENOMIC DNA]</scope>
</reference>
<dbReference type="EMBL" id="MH669000">
    <property type="protein sequence ID" value="AXQ60634.1"/>
    <property type="molecule type" value="Genomic_DNA"/>
</dbReference>
<dbReference type="RefSeq" id="YP_010002495.1">
    <property type="nucleotide sequence ID" value="NC_053245.1"/>
</dbReference>
<protein>
    <submittedName>
        <fullName evidence="1">Uncharacterized protein</fullName>
    </submittedName>
</protein>